<protein>
    <submittedName>
        <fullName evidence="5">EF-P lysine aminoacylase GenX</fullName>
    </submittedName>
</protein>
<sequence length="308" mass="35655">MSEREILAAKRPRMELRCRILQAIRSFFLDAGFLEVQTPLRTREPAPELYIEAIPAGDDHFLITSPELYMKRLLAAGYEKIFQISPVFRYGEYGRYHHTEFLMLEWYRLDADYIDLQNDCQNLLLSICELEGVATGWNYQGHWLEVNGKWQRYTVGEAFRLYAGWEPGSVVDQDRFDLDLVEKIETQLGFPTPCILMDYPASQAALARLKREDPSVAERFELYWAGLELANGFSELTNADEQRMRFESALEMRRDQGYSPYPLPERFLESLEHLPPCAGIALGVDRLIMLLANARHIDEIVAFPPGFE</sequence>
<dbReference type="PANTHER" id="PTHR42918">
    <property type="entry name" value="LYSYL-TRNA SYNTHETASE"/>
    <property type="match status" value="1"/>
</dbReference>
<dbReference type="Gene3D" id="3.30.930.10">
    <property type="entry name" value="Bira Bifunctional Protein, Domain 2"/>
    <property type="match status" value="1"/>
</dbReference>
<keyword evidence="6" id="KW-1185">Reference proteome</keyword>
<evidence type="ECO:0000256" key="3">
    <source>
        <dbReference type="ARBA" id="ARBA00022840"/>
    </source>
</evidence>
<evidence type="ECO:0000313" key="6">
    <source>
        <dbReference type="Proteomes" id="UP001144372"/>
    </source>
</evidence>
<dbReference type="PROSITE" id="PS50862">
    <property type="entry name" value="AA_TRNA_LIGASE_II"/>
    <property type="match status" value="1"/>
</dbReference>
<dbReference type="GO" id="GO:0005524">
    <property type="term" value="F:ATP binding"/>
    <property type="evidence" value="ECO:0007669"/>
    <property type="project" value="UniProtKB-KW"/>
</dbReference>
<organism evidence="5 6">
    <name type="scientific">Desulforhabdus amnigena</name>
    <dbReference type="NCBI Taxonomy" id="40218"/>
    <lineage>
        <taxon>Bacteria</taxon>
        <taxon>Pseudomonadati</taxon>
        <taxon>Thermodesulfobacteriota</taxon>
        <taxon>Syntrophobacteria</taxon>
        <taxon>Syntrophobacterales</taxon>
        <taxon>Syntrophobacteraceae</taxon>
        <taxon>Desulforhabdus</taxon>
    </lineage>
</organism>
<reference evidence="5" key="1">
    <citation type="submission" date="2022-12" db="EMBL/GenBank/DDBJ databases">
        <title>Reference genome sequencing for broad-spectrum identification of bacterial and archaeal isolates by mass spectrometry.</title>
        <authorList>
            <person name="Sekiguchi Y."/>
            <person name="Tourlousse D.M."/>
        </authorList>
    </citation>
    <scope>NUCLEOTIDE SEQUENCE</scope>
    <source>
        <strain evidence="5">ASRB1</strain>
    </source>
</reference>
<dbReference type="InterPro" id="IPR045864">
    <property type="entry name" value="aa-tRNA-synth_II/BPL/LPL"/>
</dbReference>
<evidence type="ECO:0000256" key="2">
    <source>
        <dbReference type="ARBA" id="ARBA00022741"/>
    </source>
</evidence>
<dbReference type="Proteomes" id="UP001144372">
    <property type="component" value="Unassembled WGS sequence"/>
</dbReference>
<evidence type="ECO:0000259" key="4">
    <source>
        <dbReference type="PROSITE" id="PS50862"/>
    </source>
</evidence>
<dbReference type="RefSeq" id="WP_281792476.1">
    <property type="nucleotide sequence ID" value="NZ_BSDR01000001.1"/>
</dbReference>
<evidence type="ECO:0000256" key="1">
    <source>
        <dbReference type="ARBA" id="ARBA00022598"/>
    </source>
</evidence>
<dbReference type="InterPro" id="IPR004525">
    <property type="entry name" value="EpmA"/>
</dbReference>
<gene>
    <name evidence="5" type="primary">genX</name>
    <name evidence="5" type="ORF">DAMNIGENAA_09090</name>
</gene>
<keyword evidence="1" id="KW-0436">Ligase</keyword>
<proteinExistence type="predicted"/>
<dbReference type="GO" id="GO:0004824">
    <property type="term" value="F:lysine-tRNA ligase activity"/>
    <property type="evidence" value="ECO:0007669"/>
    <property type="project" value="InterPro"/>
</dbReference>
<dbReference type="PANTHER" id="PTHR42918:SF6">
    <property type="entry name" value="ELONGATION FACTOR P--(R)-BETA-LYSINE LIGASE"/>
    <property type="match status" value="1"/>
</dbReference>
<dbReference type="GO" id="GO:0005829">
    <property type="term" value="C:cytosol"/>
    <property type="evidence" value="ECO:0007669"/>
    <property type="project" value="TreeGrafter"/>
</dbReference>
<dbReference type="PRINTS" id="PR00982">
    <property type="entry name" value="TRNASYNTHLYS"/>
</dbReference>
<dbReference type="NCBIfam" id="TIGR00462">
    <property type="entry name" value="genX"/>
    <property type="match status" value="1"/>
</dbReference>
<accession>A0A9W6D580</accession>
<dbReference type="InterPro" id="IPR004364">
    <property type="entry name" value="Aa-tRNA-synt_II"/>
</dbReference>
<keyword evidence="2" id="KW-0547">Nucleotide-binding</keyword>
<keyword evidence="3" id="KW-0067">ATP-binding</keyword>
<dbReference type="SUPFAM" id="SSF55681">
    <property type="entry name" value="Class II aaRS and biotin synthetases"/>
    <property type="match status" value="1"/>
</dbReference>
<dbReference type="GO" id="GO:0006430">
    <property type="term" value="P:lysyl-tRNA aminoacylation"/>
    <property type="evidence" value="ECO:0007669"/>
    <property type="project" value="InterPro"/>
</dbReference>
<dbReference type="InterPro" id="IPR006195">
    <property type="entry name" value="aa-tRNA-synth_II"/>
</dbReference>
<dbReference type="GO" id="GO:0000049">
    <property type="term" value="F:tRNA binding"/>
    <property type="evidence" value="ECO:0007669"/>
    <property type="project" value="TreeGrafter"/>
</dbReference>
<comment type="caution">
    <text evidence="5">The sequence shown here is derived from an EMBL/GenBank/DDBJ whole genome shotgun (WGS) entry which is preliminary data.</text>
</comment>
<dbReference type="EMBL" id="BSDR01000001">
    <property type="protein sequence ID" value="GLI33476.1"/>
    <property type="molecule type" value="Genomic_DNA"/>
</dbReference>
<dbReference type="AlphaFoldDB" id="A0A9W6D580"/>
<dbReference type="Pfam" id="PF00152">
    <property type="entry name" value="tRNA-synt_2"/>
    <property type="match status" value="1"/>
</dbReference>
<dbReference type="InterPro" id="IPR018149">
    <property type="entry name" value="Lys-tRNA-synth_II_C"/>
</dbReference>
<name>A0A9W6D580_9BACT</name>
<feature type="domain" description="Aminoacyl-transfer RNA synthetases class-II family profile" evidence="4">
    <location>
        <begin position="19"/>
        <end position="304"/>
    </location>
</feature>
<evidence type="ECO:0000313" key="5">
    <source>
        <dbReference type="EMBL" id="GLI33476.1"/>
    </source>
</evidence>